<feature type="DNA-binding region" description="HMG box" evidence="2">
    <location>
        <begin position="20"/>
        <end position="88"/>
    </location>
</feature>
<sequence>MVKKTKKSAIKKFRKDKNAPKKPLTPYFVFMNENRAEFKKNHPDKKVTEIGKLLGEKWRSLSEKEKTVFVEKSKELKKEYQTKLDKYNKSSDKKQYEKEKNDYAEKMKKKMKKKKRRKVETESESEEEEEEEEAGGSDTEDESSD</sequence>
<comment type="caution">
    <text evidence="5">The sequence shown here is derived from an EMBL/GenBank/DDBJ whole genome shotgun (WGS) entry which is preliminary data.</text>
</comment>
<dbReference type="InterPro" id="IPR036910">
    <property type="entry name" value="HMG_box_dom_sf"/>
</dbReference>
<dbReference type="InterPro" id="IPR009071">
    <property type="entry name" value="HMG_box_dom"/>
</dbReference>
<dbReference type="Gene3D" id="1.10.30.10">
    <property type="entry name" value="High mobility group box domain"/>
    <property type="match status" value="1"/>
</dbReference>
<dbReference type="SUPFAM" id="SSF47095">
    <property type="entry name" value="HMG-box"/>
    <property type="match status" value="1"/>
</dbReference>
<keyword evidence="2" id="KW-0539">Nucleus</keyword>
<dbReference type="PANTHER" id="PTHR48112">
    <property type="entry name" value="HIGH MOBILITY GROUP PROTEIN DSP1"/>
    <property type="match status" value="1"/>
</dbReference>
<keyword evidence="6" id="KW-1185">Reference proteome</keyword>
<evidence type="ECO:0000313" key="5">
    <source>
        <dbReference type="EMBL" id="MES1922622.1"/>
    </source>
</evidence>
<dbReference type="PROSITE" id="PS50118">
    <property type="entry name" value="HMG_BOX_2"/>
    <property type="match status" value="1"/>
</dbReference>
<dbReference type="Proteomes" id="UP001439008">
    <property type="component" value="Unassembled WGS sequence"/>
</dbReference>
<feature type="compositionally biased region" description="Acidic residues" evidence="3">
    <location>
        <begin position="122"/>
        <end position="145"/>
    </location>
</feature>
<dbReference type="EMBL" id="JBDODL010003258">
    <property type="protein sequence ID" value="MES1922622.1"/>
    <property type="molecule type" value="Genomic_DNA"/>
</dbReference>
<feature type="compositionally biased region" description="Basic residues" evidence="3">
    <location>
        <begin position="1"/>
        <end position="15"/>
    </location>
</feature>
<dbReference type="InterPro" id="IPR050342">
    <property type="entry name" value="HMGB"/>
</dbReference>
<feature type="compositionally biased region" description="Basic residues" evidence="3">
    <location>
        <begin position="107"/>
        <end position="118"/>
    </location>
</feature>
<name>A0ABV2ASI9_9EUKA</name>
<feature type="compositionally biased region" description="Basic and acidic residues" evidence="3">
    <location>
        <begin position="80"/>
        <end position="106"/>
    </location>
</feature>
<organism evidence="5 6">
    <name type="scientific">Bonamia ostreae</name>
    <dbReference type="NCBI Taxonomy" id="126728"/>
    <lineage>
        <taxon>Eukaryota</taxon>
        <taxon>Sar</taxon>
        <taxon>Rhizaria</taxon>
        <taxon>Endomyxa</taxon>
        <taxon>Ascetosporea</taxon>
        <taxon>Haplosporida</taxon>
        <taxon>Bonamia</taxon>
    </lineage>
</organism>
<gene>
    <name evidence="5" type="primary">SSRP1_2</name>
    <name evidence="5" type="ORF">MHBO_004139</name>
</gene>
<evidence type="ECO:0000256" key="2">
    <source>
        <dbReference type="PROSITE-ProRule" id="PRU00267"/>
    </source>
</evidence>
<protein>
    <submittedName>
        <fullName evidence="5">FACT complex subunit ssrp1</fullName>
    </submittedName>
</protein>
<keyword evidence="1 2" id="KW-0238">DNA-binding</keyword>
<reference evidence="5 6" key="1">
    <citation type="journal article" date="2024" name="BMC Biol.">
        <title>Comparative genomics of Ascetosporea gives new insight into the evolutionary basis for animal parasitism in Rhizaria.</title>
        <authorList>
            <person name="Hiltunen Thoren M."/>
            <person name="Onut-Brannstrom I."/>
            <person name="Alfjorden A."/>
            <person name="Peckova H."/>
            <person name="Swords F."/>
            <person name="Hooper C."/>
            <person name="Holzer A.S."/>
            <person name="Bass D."/>
            <person name="Burki F."/>
        </authorList>
    </citation>
    <scope>NUCLEOTIDE SEQUENCE [LARGE SCALE GENOMIC DNA]</scope>
    <source>
        <strain evidence="5">20-A016</strain>
    </source>
</reference>
<proteinExistence type="predicted"/>
<dbReference type="PRINTS" id="PR00886">
    <property type="entry name" value="HIGHMOBLTY12"/>
</dbReference>
<dbReference type="Pfam" id="PF00505">
    <property type="entry name" value="HMG_box"/>
    <property type="match status" value="1"/>
</dbReference>
<feature type="region of interest" description="Disordered" evidence="3">
    <location>
        <begin position="80"/>
        <end position="145"/>
    </location>
</feature>
<evidence type="ECO:0000259" key="4">
    <source>
        <dbReference type="PROSITE" id="PS50118"/>
    </source>
</evidence>
<feature type="region of interest" description="Disordered" evidence="3">
    <location>
        <begin position="1"/>
        <end position="24"/>
    </location>
</feature>
<evidence type="ECO:0000256" key="3">
    <source>
        <dbReference type="SAM" id="MobiDB-lite"/>
    </source>
</evidence>
<evidence type="ECO:0000313" key="6">
    <source>
        <dbReference type="Proteomes" id="UP001439008"/>
    </source>
</evidence>
<dbReference type="SMART" id="SM00398">
    <property type="entry name" value="HMG"/>
    <property type="match status" value="1"/>
</dbReference>
<accession>A0ABV2ASI9</accession>
<feature type="domain" description="HMG box" evidence="4">
    <location>
        <begin position="20"/>
        <end position="88"/>
    </location>
</feature>
<evidence type="ECO:0000256" key="1">
    <source>
        <dbReference type="ARBA" id="ARBA00023125"/>
    </source>
</evidence>